<accession>A0A1D2JE35</accession>
<comment type="caution">
    <text evidence="2">The sequence shown here is derived from an EMBL/GenBank/DDBJ whole genome shotgun (WGS) entry which is preliminary data.</text>
</comment>
<gene>
    <name evidence="2" type="ORF">ACO22_04153</name>
</gene>
<name>A0A1D2JE35_PARBR</name>
<feature type="region of interest" description="Disordered" evidence="1">
    <location>
        <begin position="67"/>
        <end position="109"/>
    </location>
</feature>
<dbReference type="Proteomes" id="UP000242814">
    <property type="component" value="Unassembled WGS sequence"/>
</dbReference>
<proteinExistence type="predicted"/>
<evidence type="ECO:0000313" key="2">
    <source>
        <dbReference type="EMBL" id="ODH27521.1"/>
    </source>
</evidence>
<dbReference type="VEuPathDB" id="FungiDB:PABG_05810"/>
<evidence type="ECO:0000256" key="1">
    <source>
        <dbReference type="SAM" id="MobiDB-lite"/>
    </source>
</evidence>
<sequence length="145" mass="16000">MASSPNRARCNCNQVLRLHRKAWRKPLSEAICVGEKVNLAPKAPHGEARFAACVYSQVSRLAFPQGQARKSTSTYVKTEEKRHKSHAKKAASSTARSSRVLESKSSKNPALSLRSTYALGIDVITSYKDREDHSSGDTQDGYYDG</sequence>
<evidence type="ECO:0000313" key="3">
    <source>
        <dbReference type="Proteomes" id="UP000242814"/>
    </source>
</evidence>
<dbReference type="EMBL" id="LZYO01000159">
    <property type="protein sequence ID" value="ODH27521.1"/>
    <property type="molecule type" value="Genomic_DNA"/>
</dbReference>
<reference evidence="2 3" key="1">
    <citation type="submission" date="2016-06" db="EMBL/GenBank/DDBJ databases">
        <authorList>
            <person name="Kjaerup R.B."/>
            <person name="Dalgaard T.S."/>
            <person name="Juul-Madsen H.R."/>
        </authorList>
    </citation>
    <scope>NUCLEOTIDE SEQUENCE [LARGE SCALE GENOMIC DNA]</scope>
    <source>
        <strain evidence="2 3">Pb300</strain>
    </source>
</reference>
<dbReference type="AlphaFoldDB" id="A0A1D2JE35"/>
<protein>
    <submittedName>
        <fullName evidence="2">Uncharacterized protein</fullName>
    </submittedName>
</protein>
<organism evidence="2 3">
    <name type="scientific">Paracoccidioides brasiliensis</name>
    <dbReference type="NCBI Taxonomy" id="121759"/>
    <lineage>
        <taxon>Eukaryota</taxon>
        <taxon>Fungi</taxon>
        <taxon>Dikarya</taxon>
        <taxon>Ascomycota</taxon>
        <taxon>Pezizomycotina</taxon>
        <taxon>Eurotiomycetes</taxon>
        <taxon>Eurotiomycetidae</taxon>
        <taxon>Onygenales</taxon>
        <taxon>Ajellomycetaceae</taxon>
        <taxon>Paracoccidioides</taxon>
    </lineage>
</organism>